<feature type="transmembrane region" description="Helical" evidence="1">
    <location>
        <begin position="68"/>
        <end position="89"/>
    </location>
</feature>
<dbReference type="Proteomes" id="UP000016986">
    <property type="component" value="Unassembled WGS sequence"/>
</dbReference>
<protein>
    <submittedName>
        <fullName evidence="2">Uncharacterized protein</fullName>
    </submittedName>
</protein>
<comment type="caution">
    <text evidence="2">The sequence shown here is derived from an EMBL/GenBank/DDBJ whole genome shotgun (WGS) entry which is preliminary data.</text>
</comment>
<gene>
    <name evidence="2" type="ORF">MBEHAL_1733</name>
</gene>
<evidence type="ECO:0000313" key="2">
    <source>
        <dbReference type="EMBL" id="GAD52973.1"/>
    </source>
</evidence>
<organism evidence="2 3">
    <name type="scientific">Halarchaeum acidiphilum MH1-52-1</name>
    <dbReference type="NCBI Taxonomy" id="1261545"/>
    <lineage>
        <taxon>Archaea</taxon>
        <taxon>Methanobacteriati</taxon>
        <taxon>Methanobacteriota</taxon>
        <taxon>Stenosarchaea group</taxon>
        <taxon>Halobacteria</taxon>
        <taxon>Halobacteriales</taxon>
        <taxon>Halobacteriaceae</taxon>
    </lineage>
</organism>
<feature type="transmembrane region" description="Helical" evidence="1">
    <location>
        <begin position="95"/>
        <end position="114"/>
    </location>
</feature>
<evidence type="ECO:0000256" key="1">
    <source>
        <dbReference type="SAM" id="Phobius"/>
    </source>
</evidence>
<keyword evidence="1" id="KW-0812">Transmembrane</keyword>
<dbReference type="AlphaFoldDB" id="U3ADX5"/>
<name>U3ADX5_9EURY</name>
<proteinExistence type="predicted"/>
<keyword evidence="1" id="KW-0472">Membrane</keyword>
<reference evidence="2 3" key="1">
    <citation type="submission" date="2013-09" db="EMBL/GenBank/DDBJ databases">
        <title>Whole genome sequencing of Halarchaeum acidiphilum strain MH1-52-1.</title>
        <authorList>
            <person name="Shimane Y."/>
            <person name="Minegishi H."/>
            <person name="Nishi S."/>
            <person name="Echigo A."/>
            <person name="Shuto A."/>
            <person name="Konishi M."/>
            <person name="Ito T."/>
            <person name="Ohkuma M."/>
            <person name="Ohta Y."/>
            <person name="Nagano Y."/>
            <person name="Tsubouchi T."/>
            <person name="Mori K."/>
            <person name="Usui K."/>
            <person name="Kamekura M."/>
            <person name="Usami R."/>
            <person name="Takaki Y."/>
            <person name="Hatada Y."/>
        </authorList>
    </citation>
    <scope>NUCLEOTIDE SEQUENCE [LARGE SCALE GENOMIC DNA]</scope>
    <source>
        <strain evidence="2 3">JCM 16109</strain>
    </source>
</reference>
<feature type="transmembrane region" description="Helical" evidence="1">
    <location>
        <begin position="39"/>
        <end position="61"/>
    </location>
</feature>
<keyword evidence="1" id="KW-1133">Transmembrane helix</keyword>
<dbReference type="EMBL" id="BATA01000041">
    <property type="protein sequence ID" value="GAD52973.1"/>
    <property type="molecule type" value="Genomic_DNA"/>
</dbReference>
<keyword evidence="3" id="KW-1185">Reference proteome</keyword>
<evidence type="ECO:0000313" key="3">
    <source>
        <dbReference type="Proteomes" id="UP000016986"/>
    </source>
</evidence>
<dbReference type="RefSeq" id="WP_021780352.1">
    <property type="nucleotide sequence ID" value="NZ_BATA01000041.1"/>
</dbReference>
<sequence length="117" mass="11632">MLDTTDGESPTRAAGWSLLIACLLTALVYAGFWNRTLPSVAPATVALAAIGGVVVGLALAVVESRAAWAPTAFGAWLLLLCGVVLGFLASGLSPAAALALVVAAWSTGVARAAVAAR</sequence>
<accession>U3ADX5</accession>
<feature type="transmembrane region" description="Helical" evidence="1">
    <location>
        <begin position="12"/>
        <end position="33"/>
    </location>
</feature>